<sequence length="242" mass="26437">MEATPFTLPDLPRDAHRAAAESVLGRLAARFPSAGLGVTGSVSTGTHTAESDLDLVVADASFRREMQFATRAEGVRTAILCLHPGFDAERERRWMLASGGDAAMVTMVRTAFVARDPAGWLAEMQRTVARLSGERHARRGELVALRRERALAAVRALAKGTEATDEQLQLELFAAVVEGWYLRKGLSMDSKRESARAIDVIAARDPELHQLLRRAIPITHGSMAPLLRAVDYVFEPAARDDP</sequence>
<accession>A0A841GVK1</accession>
<name>A0A841GVK1_9BACT</name>
<protein>
    <recommendedName>
        <fullName evidence="1">Polymerase nucleotidyl transferase domain-containing protein</fullName>
    </recommendedName>
</protein>
<gene>
    <name evidence="2" type="ORF">HNQ61_001089</name>
</gene>
<proteinExistence type="predicted"/>
<feature type="domain" description="Polymerase nucleotidyl transferase" evidence="1">
    <location>
        <begin position="23"/>
        <end position="58"/>
    </location>
</feature>
<evidence type="ECO:0000259" key="1">
    <source>
        <dbReference type="Pfam" id="PF01909"/>
    </source>
</evidence>
<evidence type="ECO:0000313" key="2">
    <source>
        <dbReference type="EMBL" id="MBB6069474.1"/>
    </source>
</evidence>
<dbReference type="GO" id="GO:0016779">
    <property type="term" value="F:nucleotidyltransferase activity"/>
    <property type="evidence" value="ECO:0007669"/>
    <property type="project" value="InterPro"/>
</dbReference>
<dbReference type="Gene3D" id="3.30.460.10">
    <property type="entry name" value="Beta Polymerase, domain 2"/>
    <property type="match status" value="1"/>
</dbReference>
<dbReference type="Pfam" id="PF01909">
    <property type="entry name" value="NTP_transf_2"/>
    <property type="match status" value="1"/>
</dbReference>
<dbReference type="AlphaFoldDB" id="A0A841GVK1"/>
<evidence type="ECO:0000313" key="3">
    <source>
        <dbReference type="Proteomes" id="UP000582837"/>
    </source>
</evidence>
<organism evidence="2 3">
    <name type="scientific">Longimicrobium terrae</name>
    <dbReference type="NCBI Taxonomy" id="1639882"/>
    <lineage>
        <taxon>Bacteria</taxon>
        <taxon>Pseudomonadati</taxon>
        <taxon>Gemmatimonadota</taxon>
        <taxon>Longimicrobiia</taxon>
        <taxon>Longimicrobiales</taxon>
        <taxon>Longimicrobiaceae</taxon>
        <taxon>Longimicrobium</taxon>
    </lineage>
</organism>
<dbReference type="SUPFAM" id="SSF81301">
    <property type="entry name" value="Nucleotidyltransferase"/>
    <property type="match status" value="1"/>
</dbReference>
<dbReference type="EMBL" id="JACHIA010000002">
    <property type="protein sequence ID" value="MBB6069474.1"/>
    <property type="molecule type" value="Genomic_DNA"/>
</dbReference>
<dbReference type="InterPro" id="IPR002934">
    <property type="entry name" value="Polymerase_NTP_transf_dom"/>
</dbReference>
<reference evidence="2 3" key="1">
    <citation type="submission" date="2020-08" db="EMBL/GenBank/DDBJ databases">
        <title>Genomic Encyclopedia of Type Strains, Phase IV (KMG-IV): sequencing the most valuable type-strain genomes for metagenomic binning, comparative biology and taxonomic classification.</title>
        <authorList>
            <person name="Goeker M."/>
        </authorList>
    </citation>
    <scope>NUCLEOTIDE SEQUENCE [LARGE SCALE GENOMIC DNA]</scope>
    <source>
        <strain evidence="2 3">DSM 29007</strain>
    </source>
</reference>
<dbReference type="Proteomes" id="UP000582837">
    <property type="component" value="Unassembled WGS sequence"/>
</dbReference>
<keyword evidence="3" id="KW-1185">Reference proteome</keyword>
<dbReference type="InterPro" id="IPR043519">
    <property type="entry name" value="NT_sf"/>
</dbReference>
<comment type="caution">
    <text evidence="2">The sequence shown here is derived from an EMBL/GenBank/DDBJ whole genome shotgun (WGS) entry which is preliminary data.</text>
</comment>